<comment type="similarity">
    <text evidence="6">Belongs to the tRNA(Ile)-lysidine synthase family.</text>
</comment>
<evidence type="ECO:0000256" key="1">
    <source>
        <dbReference type="ARBA" id="ARBA00022598"/>
    </source>
</evidence>
<keyword evidence="6" id="KW-0963">Cytoplasm</keyword>
<keyword evidence="9" id="KW-1185">Reference proteome</keyword>
<dbReference type="EC" id="6.3.4.19" evidence="6"/>
<feature type="binding site" evidence="6">
    <location>
        <begin position="18"/>
        <end position="23"/>
    </location>
    <ligand>
        <name>ATP</name>
        <dbReference type="ChEBI" id="CHEBI:30616"/>
    </ligand>
</feature>
<dbReference type="NCBIfam" id="TIGR02432">
    <property type="entry name" value="lysidine_TilS_N"/>
    <property type="match status" value="1"/>
</dbReference>
<name>A0A1G7XNR3_9PROT</name>
<dbReference type="PANTHER" id="PTHR43033">
    <property type="entry name" value="TRNA(ILE)-LYSIDINE SYNTHASE-RELATED"/>
    <property type="match status" value="1"/>
</dbReference>
<evidence type="ECO:0000256" key="2">
    <source>
        <dbReference type="ARBA" id="ARBA00022694"/>
    </source>
</evidence>
<dbReference type="PANTHER" id="PTHR43033:SF1">
    <property type="entry name" value="TRNA(ILE)-LYSIDINE SYNTHASE-RELATED"/>
    <property type="match status" value="1"/>
</dbReference>
<evidence type="ECO:0000256" key="5">
    <source>
        <dbReference type="ARBA" id="ARBA00048539"/>
    </source>
</evidence>
<dbReference type="SUPFAM" id="SSF52402">
    <property type="entry name" value="Adenine nucleotide alpha hydrolases-like"/>
    <property type="match status" value="1"/>
</dbReference>
<dbReference type="Proteomes" id="UP000217076">
    <property type="component" value="Unassembled WGS sequence"/>
</dbReference>
<keyword evidence="2 6" id="KW-0819">tRNA processing</keyword>
<comment type="function">
    <text evidence="6">Ligates lysine onto the cytidine present at position 34 of the AUA codon-specific tRNA(Ile) that contains the anticodon CAU, in an ATP-dependent manner. Cytidine is converted to lysidine, thus changing the amino acid specificity of the tRNA from methionine to isoleucine.</text>
</comment>
<feature type="domain" description="tRNA(Ile)-lysidine/2-thiocytidine synthase N-terminal" evidence="7">
    <location>
        <begin position="13"/>
        <end position="205"/>
    </location>
</feature>
<dbReference type="InterPro" id="IPR012795">
    <property type="entry name" value="tRNA_Ile_lys_synt_N"/>
</dbReference>
<dbReference type="InterPro" id="IPR012094">
    <property type="entry name" value="tRNA_Ile_lys_synt"/>
</dbReference>
<evidence type="ECO:0000256" key="6">
    <source>
        <dbReference type="HAMAP-Rule" id="MF_01161"/>
    </source>
</evidence>
<dbReference type="Gene3D" id="3.40.50.620">
    <property type="entry name" value="HUPs"/>
    <property type="match status" value="1"/>
</dbReference>
<dbReference type="GO" id="GO:0032267">
    <property type="term" value="F:tRNA(Ile)-lysidine synthase activity"/>
    <property type="evidence" value="ECO:0007669"/>
    <property type="project" value="UniProtKB-EC"/>
</dbReference>
<dbReference type="HAMAP" id="MF_01161">
    <property type="entry name" value="tRNA_Ile_lys_synt"/>
    <property type="match status" value="1"/>
</dbReference>
<dbReference type="InterPro" id="IPR014729">
    <property type="entry name" value="Rossmann-like_a/b/a_fold"/>
</dbReference>
<comment type="subcellular location">
    <subcellularLocation>
        <location evidence="6">Cytoplasm</location>
    </subcellularLocation>
</comment>
<dbReference type="InterPro" id="IPR011063">
    <property type="entry name" value="TilS/TtcA_N"/>
</dbReference>
<dbReference type="EMBL" id="FNCV01000003">
    <property type="protein sequence ID" value="SDG85879.1"/>
    <property type="molecule type" value="Genomic_DNA"/>
</dbReference>
<evidence type="ECO:0000256" key="4">
    <source>
        <dbReference type="ARBA" id="ARBA00022840"/>
    </source>
</evidence>
<comment type="domain">
    <text evidence="6">The N-terminal region contains the highly conserved SGGXDS motif, predicted to be a P-loop motif involved in ATP binding.</text>
</comment>
<evidence type="ECO:0000313" key="9">
    <source>
        <dbReference type="Proteomes" id="UP000217076"/>
    </source>
</evidence>
<protein>
    <recommendedName>
        <fullName evidence="6">tRNA(Ile)-lysidine synthase</fullName>
        <ecNumber evidence="6">6.3.4.19</ecNumber>
    </recommendedName>
    <alternativeName>
        <fullName evidence="6">tRNA(Ile)-2-lysyl-cytidine synthase</fullName>
    </alternativeName>
    <alternativeName>
        <fullName evidence="6">tRNA(Ile)-lysidine synthetase</fullName>
    </alternativeName>
</protein>
<dbReference type="Pfam" id="PF01171">
    <property type="entry name" value="ATP_bind_3"/>
    <property type="match status" value="1"/>
</dbReference>
<reference evidence="9" key="1">
    <citation type="submission" date="2016-10" db="EMBL/GenBank/DDBJ databases">
        <authorList>
            <person name="Varghese N."/>
            <person name="Submissions S."/>
        </authorList>
    </citation>
    <scope>NUCLEOTIDE SEQUENCE [LARGE SCALE GENOMIC DNA]</scope>
    <source>
        <strain evidence="9">930I</strain>
    </source>
</reference>
<dbReference type="CDD" id="cd01992">
    <property type="entry name" value="TilS_N"/>
    <property type="match status" value="1"/>
</dbReference>
<organism evidence="8 9">
    <name type="scientific">Roseospirillum parvum</name>
    <dbReference type="NCBI Taxonomy" id="83401"/>
    <lineage>
        <taxon>Bacteria</taxon>
        <taxon>Pseudomonadati</taxon>
        <taxon>Pseudomonadota</taxon>
        <taxon>Alphaproteobacteria</taxon>
        <taxon>Rhodospirillales</taxon>
        <taxon>Rhodospirillaceae</taxon>
        <taxon>Roseospirillum</taxon>
    </lineage>
</organism>
<evidence type="ECO:0000256" key="3">
    <source>
        <dbReference type="ARBA" id="ARBA00022741"/>
    </source>
</evidence>
<comment type="catalytic activity">
    <reaction evidence="5 6">
        <text>cytidine(34) in tRNA(Ile2) + L-lysine + ATP = lysidine(34) in tRNA(Ile2) + AMP + diphosphate + H(+)</text>
        <dbReference type="Rhea" id="RHEA:43744"/>
        <dbReference type="Rhea" id="RHEA-COMP:10625"/>
        <dbReference type="Rhea" id="RHEA-COMP:10670"/>
        <dbReference type="ChEBI" id="CHEBI:15378"/>
        <dbReference type="ChEBI" id="CHEBI:30616"/>
        <dbReference type="ChEBI" id="CHEBI:32551"/>
        <dbReference type="ChEBI" id="CHEBI:33019"/>
        <dbReference type="ChEBI" id="CHEBI:82748"/>
        <dbReference type="ChEBI" id="CHEBI:83665"/>
        <dbReference type="ChEBI" id="CHEBI:456215"/>
        <dbReference type="EC" id="6.3.4.19"/>
    </reaction>
</comment>
<keyword evidence="3 6" id="KW-0547">Nucleotide-binding</keyword>
<dbReference type="GO" id="GO:0005737">
    <property type="term" value="C:cytoplasm"/>
    <property type="evidence" value="ECO:0007669"/>
    <property type="project" value="UniProtKB-SubCell"/>
</dbReference>
<proteinExistence type="inferred from homology"/>
<keyword evidence="1 6" id="KW-0436">Ligase</keyword>
<keyword evidence="4 6" id="KW-0067">ATP-binding</keyword>
<dbReference type="STRING" id="83401.SAMN05421742_10347"/>
<accession>A0A1G7XNR3</accession>
<evidence type="ECO:0000259" key="7">
    <source>
        <dbReference type="Pfam" id="PF01171"/>
    </source>
</evidence>
<gene>
    <name evidence="6" type="primary">tilS</name>
    <name evidence="8" type="ORF">SAMN05421742_10347</name>
</gene>
<dbReference type="AlphaFoldDB" id="A0A1G7XNR3"/>
<sequence length="434" mass="44783">MGRLGPFEPAPRLAVAVSGGADSLALTLLAEAWARARGGAVLALTVDHRLRPGSTDEAAWVAARLAERGIAHRTLTWEGGTWEGGTWEGETWEGGRGGLQERARAARLGLLEEACREAGILHLLLGHQTDDQAETVALRHAVADSPGDGAAGISALRELAACRLLRPLLAVPRAALAAWLAGQGLQGCDDPSNHDRRFARVRVRAARAAGATPPGTDPDAIAAAGRARVAAEAALASLAPAVAFHPAGFACLNPAPLDRADRDGRRRLLGRLLCAVGGREHPPPRAALDALAGALAGPAFRGRCLGRCRLARLGDGRVLVAREARHLPPPLALDGLAGPASWDGRWRVEGAVPGNLTLGALGEDRPAAARAALAAVPGPARPTLAALRAGGTVVAVVGLWRALDAPPLAVVTPSPMRRLFDAPFVLAGPLAHII</sequence>
<dbReference type="GO" id="GO:0005524">
    <property type="term" value="F:ATP binding"/>
    <property type="evidence" value="ECO:0007669"/>
    <property type="project" value="UniProtKB-UniRule"/>
</dbReference>
<dbReference type="GO" id="GO:0006400">
    <property type="term" value="P:tRNA modification"/>
    <property type="evidence" value="ECO:0007669"/>
    <property type="project" value="UniProtKB-UniRule"/>
</dbReference>
<evidence type="ECO:0000313" key="8">
    <source>
        <dbReference type="EMBL" id="SDG85879.1"/>
    </source>
</evidence>